<feature type="compositionally biased region" description="Acidic residues" evidence="3">
    <location>
        <begin position="124"/>
        <end position="138"/>
    </location>
</feature>
<evidence type="ECO:0000256" key="2">
    <source>
        <dbReference type="SAM" id="Coils"/>
    </source>
</evidence>
<evidence type="ECO:0000313" key="6">
    <source>
        <dbReference type="Proteomes" id="UP001619887"/>
    </source>
</evidence>
<dbReference type="PANTHER" id="PTHR21683:SF3">
    <property type="entry name" value="CILIA AND FLAGELLA ASSOCIATED PROTEIN 100"/>
    <property type="match status" value="1"/>
</dbReference>
<dbReference type="EMBL" id="JBIYXZ010002087">
    <property type="protein sequence ID" value="KAL3045246.1"/>
    <property type="molecule type" value="Genomic_DNA"/>
</dbReference>
<gene>
    <name evidence="5" type="ORF">OYC64_013497</name>
</gene>
<reference evidence="5 6" key="1">
    <citation type="journal article" date="2022" name="G3 (Bethesda)">
        <title>Evaluating Illumina-, Nanopore-, and PacBio-based genome assembly strategies with the bald notothen, Trematomus borchgrevinki.</title>
        <authorList>
            <person name="Rayamajhi N."/>
            <person name="Cheng C.C."/>
            <person name="Catchen J.M."/>
        </authorList>
    </citation>
    <scope>NUCLEOTIDE SEQUENCE [LARGE SCALE GENOMIC DNA]</scope>
    <source>
        <strain evidence="5">AGRC-2024</strain>
    </source>
</reference>
<feature type="coiled-coil region" evidence="2">
    <location>
        <begin position="417"/>
        <end position="455"/>
    </location>
</feature>
<dbReference type="AlphaFoldDB" id="A0ABD2FU99"/>
<feature type="region of interest" description="Disordered" evidence="3">
    <location>
        <begin position="534"/>
        <end position="556"/>
    </location>
</feature>
<feature type="domain" description="DUF4200" evidence="4">
    <location>
        <begin position="183"/>
        <end position="300"/>
    </location>
</feature>
<reference evidence="5 6" key="2">
    <citation type="journal article" date="2024" name="G3 (Bethesda)">
        <title>The genome of the cryopelagic Antarctic bald notothen, Trematomus borchgrevinki.</title>
        <authorList>
            <person name="Rayamajhi N."/>
            <person name="Rivera-Colon A.G."/>
            <person name="Minhas B.F."/>
            <person name="Cheng C.C."/>
            <person name="Catchen J.M."/>
        </authorList>
    </citation>
    <scope>NUCLEOTIDE SEQUENCE [LARGE SCALE GENOMIC DNA]</scope>
    <source>
        <strain evidence="5">AGRC-2024</strain>
    </source>
</reference>
<proteinExistence type="predicted"/>
<feature type="compositionally biased region" description="Basic and acidic residues" evidence="3">
    <location>
        <begin position="59"/>
        <end position="69"/>
    </location>
</feature>
<evidence type="ECO:0000256" key="1">
    <source>
        <dbReference type="ARBA" id="ARBA00023054"/>
    </source>
</evidence>
<evidence type="ECO:0000313" key="5">
    <source>
        <dbReference type="EMBL" id="KAL3045246.1"/>
    </source>
</evidence>
<keyword evidence="1 2" id="KW-0175">Coiled coil</keyword>
<sequence>MCDAATATATLSGGTQNAEPACCQMEEVTSEMSSLNPEVLEISPGSVVVSETLSAAKSRKPDMKKRDTRPSPFKLPDSNSMFLLSVNEKANRKEEMRKFLALPINEKTTHTARMMAKLRKELQEQVEEEEEEEEEGEEEREKIKSLKQNRSKTVFPQQTSTRHELKMAMMKRENIAKDSKHDLISMERQKAVLELSLVMKRSEILKMDKIIAKEDRQLRQLAENIERDNLKFEEFLRENEKKSVEARTFFEQEAKAKQEKNAEIKKLTAGIGTVTSEIAKFEDILIDYKRYKELLFELSPPEWQEAQKTKALKNKDLSEGEAQEKDREFEESAVRKGLEMEVYGPGRELASITETGMSSANSDAVITISKLDSAHSEFEEDPELYFSDPQQLMNLVTELTEQILSLIQNSTRVEETLEKLKQSMDTTSKTIEKDKEQLTLQINDMKHRINVEKERGAKLGQKVELHVILKTEDQDVVLDDLGDKVDEVHRCCVDDRITNLSTLEKLANIEYRIALLLQSLESIPEDSLEMMKKIKGSERRSRQREEKLREQREKQQERMRRYLERSLADSKKITGRKLVPRCKPVAQKARVSNVDNTPAEDELYAYLFSPDDID</sequence>
<comment type="caution">
    <text evidence="5">The sequence shown here is derived from an EMBL/GenBank/DDBJ whole genome shotgun (WGS) entry which is preliminary data.</text>
</comment>
<dbReference type="InterPro" id="IPR025252">
    <property type="entry name" value="DUF4200"/>
</dbReference>
<evidence type="ECO:0000259" key="4">
    <source>
        <dbReference type="Pfam" id="PF13863"/>
    </source>
</evidence>
<dbReference type="Pfam" id="PF13863">
    <property type="entry name" value="DUF4200"/>
    <property type="match status" value="1"/>
</dbReference>
<keyword evidence="6" id="KW-1185">Reference proteome</keyword>
<evidence type="ECO:0000256" key="3">
    <source>
        <dbReference type="SAM" id="MobiDB-lite"/>
    </source>
</evidence>
<dbReference type="InterPro" id="IPR051147">
    <property type="entry name" value="CFAP_domain-containing"/>
</dbReference>
<feature type="coiled-coil region" evidence="2">
    <location>
        <begin position="211"/>
        <end position="238"/>
    </location>
</feature>
<dbReference type="PANTHER" id="PTHR21683">
    <property type="entry name" value="COILED-COIL DOMAIN-CONTAINING PROTEIN 42 LIKE-2-LIKE-RELATED"/>
    <property type="match status" value="1"/>
</dbReference>
<dbReference type="GO" id="GO:0005856">
    <property type="term" value="C:cytoskeleton"/>
    <property type="evidence" value="ECO:0007669"/>
    <property type="project" value="UniProtKB-ARBA"/>
</dbReference>
<organism evidence="5 6">
    <name type="scientific">Pagothenia borchgrevinki</name>
    <name type="common">Bald rockcod</name>
    <name type="synonym">Trematomus borchgrevinki</name>
    <dbReference type="NCBI Taxonomy" id="8213"/>
    <lineage>
        <taxon>Eukaryota</taxon>
        <taxon>Metazoa</taxon>
        <taxon>Chordata</taxon>
        <taxon>Craniata</taxon>
        <taxon>Vertebrata</taxon>
        <taxon>Euteleostomi</taxon>
        <taxon>Actinopterygii</taxon>
        <taxon>Neopterygii</taxon>
        <taxon>Teleostei</taxon>
        <taxon>Neoteleostei</taxon>
        <taxon>Acanthomorphata</taxon>
        <taxon>Eupercaria</taxon>
        <taxon>Perciformes</taxon>
        <taxon>Notothenioidei</taxon>
        <taxon>Nototheniidae</taxon>
        <taxon>Pagothenia</taxon>
    </lineage>
</organism>
<feature type="region of interest" description="Disordered" evidence="3">
    <location>
        <begin position="54"/>
        <end position="76"/>
    </location>
</feature>
<protein>
    <recommendedName>
        <fullName evidence="4">DUF4200 domain-containing protein</fullName>
    </recommendedName>
</protein>
<feature type="region of interest" description="Disordered" evidence="3">
    <location>
        <begin position="122"/>
        <end position="160"/>
    </location>
</feature>
<accession>A0ABD2FU99</accession>
<name>A0ABD2FU99_PAGBO</name>
<feature type="region of interest" description="Disordered" evidence="3">
    <location>
        <begin position="311"/>
        <end position="332"/>
    </location>
</feature>
<dbReference type="Proteomes" id="UP001619887">
    <property type="component" value="Unassembled WGS sequence"/>
</dbReference>
<feature type="compositionally biased region" description="Polar residues" evidence="3">
    <location>
        <begin position="151"/>
        <end position="160"/>
    </location>
</feature>